<accession>M6UQA2</accession>
<protein>
    <submittedName>
        <fullName evidence="1">Uncharacterized protein</fullName>
    </submittedName>
</protein>
<sequence length="68" mass="8107">MLGKLFLSEKTIFEVRFKFKEKSIYFIEIISAKNLFQNTKRKGERFPQTPLPYYSFAVLNHFLAEKSP</sequence>
<dbReference type="AlphaFoldDB" id="M6UQA2"/>
<reference evidence="1 2" key="1">
    <citation type="submission" date="2013-01" db="EMBL/GenBank/DDBJ databases">
        <authorList>
            <person name="Harkins D.M."/>
            <person name="Durkin A.S."/>
            <person name="Brinkac L.M."/>
            <person name="Haft D.H."/>
            <person name="Selengut J.D."/>
            <person name="Sanka R."/>
            <person name="DePew J."/>
            <person name="Purushe J."/>
            <person name="Matthias M.A."/>
            <person name="Vinetz J.M."/>
            <person name="Sutton G.G."/>
            <person name="Nierman W.C."/>
            <person name="Fouts D.E."/>
        </authorList>
    </citation>
    <scope>NUCLEOTIDE SEQUENCE [LARGE SCALE GENOMIC DNA]</scope>
    <source>
        <strain evidence="1 2">ZUN179</strain>
    </source>
</reference>
<comment type="caution">
    <text evidence="1">The sequence shown here is derived from an EMBL/GenBank/DDBJ whole genome shotgun (WGS) entry which is preliminary data.</text>
</comment>
<organism evidence="1 2">
    <name type="scientific">Leptospira santarosai str. ZUN179</name>
    <dbReference type="NCBI Taxonomy" id="1049985"/>
    <lineage>
        <taxon>Bacteria</taxon>
        <taxon>Pseudomonadati</taxon>
        <taxon>Spirochaetota</taxon>
        <taxon>Spirochaetia</taxon>
        <taxon>Leptospirales</taxon>
        <taxon>Leptospiraceae</taxon>
        <taxon>Leptospira</taxon>
    </lineage>
</organism>
<gene>
    <name evidence="1" type="ORF">LEP1GSC187_1934</name>
</gene>
<dbReference type="Proteomes" id="UP000012160">
    <property type="component" value="Unassembled WGS sequence"/>
</dbReference>
<dbReference type="EMBL" id="AHOQ02000005">
    <property type="protein sequence ID" value="EMO47322.1"/>
    <property type="molecule type" value="Genomic_DNA"/>
</dbReference>
<proteinExistence type="predicted"/>
<evidence type="ECO:0000313" key="1">
    <source>
        <dbReference type="EMBL" id="EMO47322.1"/>
    </source>
</evidence>
<name>M6UQA2_9LEPT</name>
<evidence type="ECO:0000313" key="2">
    <source>
        <dbReference type="Proteomes" id="UP000012160"/>
    </source>
</evidence>